<dbReference type="PANTHER" id="PTHR14097:SF9">
    <property type="entry name" value="EPIMERASE, PUTATIVE (AFU_ORTHOLOGUE AFUA_8G07320)-RELATED"/>
    <property type="match status" value="1"/>
</dbReference>
<evidence type="ECO:0000256" key="1">
    <source>
        <dbReference type="SAM" id="MobiDB-lite"/>
    </source>
</evidence>
<comment type="caution">
    <text evidence="2">The sequence shown here is derived from an EMBL/GenBank/DDBJ whole genome shotgun (WGS) entry which is preliminary data.</text>
</comment>
<reference evidence="2 3" key="1">
    <citation type="journal article" date="2024" name="Microbiol. Resour. Announc.">
        <title>Genome annotations for the ascomycete fungi Trichoderma harzianum, Trichoderma aggressivum, and Purpureocillium lilacinum.</title>
        <authorList>
            <person name="Beijen E.P.W."/>
            <person name="Ohm R.A."/>
        </authorList>
    </citation>
    <scope>NUCLEOTIDE SEQUENCE [LARGE SCALE GENOMIC DNA]</scope>
    <source>
        <strain evidence="2 3">CBS 150709</strain>
    </source>
</reference>
<keyword evidence="3" id="KW-1185">Reference proteome</keyword>
<organism evidence="2 3">
    <name type="scientific">Purpureocillium lilacinum</name>
    <name type="common">Paecilomyces lilacinus</name>
    <dbReference type="NCBI Taxonomy" id="33203"/>
    <lineage>
        <taxon>Eukaryota</taxon>
        <taxon>Fungi</taxon>
        <taxon>Dikarya</taxon>
        <taxon>Ascomycota</taxon>
        <taxon>Pezizomycotina</taxon>
        <taxon>Sordariomycetes</taxon>
        <taxon>Hypocreomycetidae</taxon>
        <taxon>Hypocreales</taxon>
        <taxon>Ophiocordycipitaceae</taxon>
        <taxon>Purpureocillium</taxon>
    </lineage>
</organism>
<evidence type="ECO:0000313" key="3">
    <source>
        <dbReference type="Proteomes" id="UP001287286"/>
    </source>
</evidence>
<sequence length="906" mass="100087">MHDGSSAVAASQGCGSVGAANNHKSPSHLIDESAARRRPPSPCQDGGEAGRLARIDINGVAARLVRRSLDTTSFIMSASEAHHRDAMTTHPNELPPPYDQDEQPSGQLPGGPSSTLVLDKCDVYAIDAPSRPLYRLSNPPCEATTKVYGVEKVRYRVTDGDGDEPRLRSRLNHIYDFQTKYFYSLRDLRAPVVVEGKTSRKRTYRSVKVSASVTGWSGCAAEDHFKAEVRLSGRLQRGEGAQILWRNMDGRVVAAETRPTRGPEGMVEKPPRLEVREPLDEMDLDLLVTCWAARLWKEAEKEMREPLTWGDSPVLLTRMLWRTKDLCDPPGYCAPAIRRWAVPSQLPNRSERGVASIAIPPGSRRWRLVSITLLAGALYYQPREHAPEERRKLTSTTTLWLGLTANASPESDHPPTAGSTADRLRLQVARRRRLGPGLLHRARNGAGCRCNAMLILEVPIAKREGDMITRGKKGLPSIIPLSRLPGSIAPVDSTSSSASKGQLKMPVRCPHPLPHLRIRRQSVLAPGPERRLWLAVKQVLAETSRQAGEPAIGGHQAIPHMDASRQEPLLSSGLTQSSSFASDDAAMRRRRARPNRQSSLGATIDRDRPLGKASQFKPSPRRGTVSWHGSTKSGESKDSLNRLNPPDHSNRDQFVPFIFVFRGRRQQTRWSPGCAFMKVIVTGATGNAGRQAVQHCIDNPRVTKVVVLTRAAVSGYVESHPKVEVVMHQDFSSYPESLLRRLEGAQACIWAIGGRVDQLKHDKNLCRQVILELPIAASRTFSQHLAGKTPDGTKFRFIFCSSKYAEKTKKSFPFVNDPRRYVTDAEKGLCEVADANKAKFEAYILRPASFYVSDMPSSQPTTPTKKLVGGHSTSTIDTSQVGKAMVAVALDGWKDRIVENDFLVKM</sequence>
<dbReference type="EMBL" id="JAWRVI010000062">
    <property type="protein sequence ID" value="KAK4082674.1"/>
    <property type="molecule type" value="Genomic_DNA"/>
</dbReference>
<dbReference type="InterPro" id="IPR036291">
    <property type="entry name" value="NAD(P)-bd_dom_sf"/>
</dbReference>
<dbReference type="Proteomes" id="UP001287286">
    <property type="component" value="Unassembled WGS sequence"/>
</dbReference>
<evidence type="ECO:0000313" key="2">
    <source>
        <dbReference type="EMBL" id="KAK4082674.1"/>
    </source>
</evidence>
<protein>
    <recommendedName>
        <fullName evidence="4">NAD(P)-binding domain-containing protein</fullName>
    </recommendedName>
</protein>
<gene>
    <name evidence="2" type="ORF">Purlil1_11094</name>
</gene>
<feature type="region of interest" description="Disordered" evidence="1">
    <location>
        <begin position="566"/>
        <end position="648"/>
    </location>
</feature>
<proteinExistence type="predicted"/>
<accession>A0ABR0BKQ6</accession>
<name>A0ABR0BKQ6_PURLI</name>
<evidence type="ECO:0008006" key="4">
    <source>
        <dbReference type="Google" id="ProtNLM"/>
    </source>
</evidence>
<dbReference type="Gene3D" id="3.40.50.720">
    <property type="entry name" value="NAD(P)-binding Rossmann-like Domain"/>
    <property type="match status" value="1"/>
</dbReference>
<feature type="region of interest" description="Disordered" evidence="1">
    <location>
        <begin position="84"/>
        <end position="113"/>
    </location>
</feature>
<dbReference type="PANTHER" id="PTHR14097">
    <property type="entry name" value="OXIDOREDUCTASE HTATIP2"/>
    <property type="match status" value="1"/>
</dbReference>
<dbReference type="SUPFAM" id="SSF51735">
    <property type="entry name" value="NAD(P)-binding Rossmann-fold domains"/>
    <property type="match status" value="1"/>
</dbReference>
<feature type="region of interest" description="Disordered" evidence="1">
    <location>
        <begin position="1"/>
        <end position="50"/>
    </location>
</feature>